<protein>
    <submittedName>
        <fullName evidence="1">FAD-dependent oxidoreductase</fullName>
    </submittedName>
</protein>
<dbReference type="Gene3D" id="3.50.50.60">
    <property type="entry name" value="FAD/NAD(P)-binding domain"/>
    <property type="match status" value="1"/>
</dbReference>
<dbReference type="SUPFAM" id="SSF51905">
    <property type="entry name" value="FAD/NAD(P)-binding domain"/>
    <property type="match status" value="1"/>
</dbReference>
<dbReference type="EMBL" id="SMNA01000005">
    <property type="protein sequence ID" value="TDE94160.1"/>
    <property type="molecule type" value="Genomic_DNA"/>
</dbReference>
<organism evidence="1 2">
    <name type="scientific">Occultella glacieicola</name>
    <dbReference type="NCBI Taxonomy" id="2518684"/>
    <lineage>
        <taxon>Bacteria</taxon>
        <taxon>Bacillati</taxon>
        <taxon>Actinomycetota</taxon>
        <taxon>Actinomycetes</taxon>
        <taxon>Micrococcales</taxon>
        <taxon>Ruaniaceae</taxon>
        <taxon>Occultella</taxon>
    </lineage>
</organism>
<sequence>MPYDSADVLIIGGGLGGVAAARAALTLGASVILTEAEGWLGGQLTSQAVPPDENPWIEDFSSAGYRELRDRVREHYRRHYPLTPEAQADERLNPGAAFVSALSHEPRVAAAVLDDMLAGWLAEGRLTVLRRHEPVSAIRSGDRITSVTVRDLATDERRVLAGSIVLDATELGDLLELGGVPHVIGAESRAQTGELHAPEVADPMDQQAITWCAALEYRPGESHVIPEPAGYTHWRDTVDPRWPGSQLSWNDVHPITLEERYRPLFASTPEAAVHEADRDLWHYRRIVARRHLEPDYPGGEITLVNWPQIDYWELPLLGVPPQTRQQAELAARDLTLSFVHWVQTAAPRSDGGHGYPELRLTGNVLGTDDGLARAAYIRESRRIKALFTVTEAHIGCEMRGAGEGAEVFADTVGIGHYRIDLHPSTSGRTYVDIASFPFQIPLGALIPVGTANLLAANKNIGTTHITNGAYRLHPVEWSIGEAAGALAARCLATGSAPATVLAREDELRAFQGLLVGQLGVPLAWPDEIRRAGQPDAVPAPVRTAGSAS</sequence>
<dbReference type="PANTHER" id="PTHR42716:SF1">
    <property type="entry name" value="SLL0471 PROTEIN"/>
    <property type="match status" value="1"/>
</dbReference>
<reference evidence="1 2" key="1">
    <citation type="submission" date="2019-03" db="EMBL/GenBank/DDBJ databases">
        <title>Genomic features of bacteria from cold environments.</title>
        <authorList>
            <person name="Shen L."/>
        </authorList>
    </citation>
    <scope>NUCLEOTIDE SEQUENCE [LARGE SCALE GENOMIC DNA]</scope>
    <source>
        <strain evidence="2">T3246-1</strain>
    </source>
</reference>
<dbReference type="Proteomes" id="UP000504882">
    <property type="component" value="Unassembled WGS sequence"/>
</dbReference>
<evidence type="ECO:0000313" key="2">
    <source>
        <dbReference type="Proteomes" id="UP000504882"/>
    </source>
</evidence>
<accession>A0ABY2E3I3</accession>
<dbReference type="Pfam" id="PF12831">
    <property type="entry name" value="FAD_oxidored"/>
    <property type="match status" value="1"/>
</dbReference>
<comment type="caution">
    <text evidence="1">The sequence shown here is derived from an EMBL/GenBank/DDBJ whole genome shotgun (WGS) entry which is preliminary data.</text>
</comment>
<keyword evidence="2" id="KW-1185">Reference proteome</keyword>
<gene>
    <name evidence="1" type="ORF">EXU48_12015</name>
</gene>
<dbReference type="RefSeq" id="WP_133107886.1">
    <property type="nucleotide sequence ID" value="NZ_SMNA01000005.1"/>
</dbReference>
<dbReference type="PANTHER" id="PTHR42716">
    <property type="entry name" value="L-ASPARTATE OXIDASE"/>
    <property type="match status" value="1"/>
</dbReference>
<proteinExistence type="predicted"/>
<dbReference type="InterPro" id="IPR036188">
    <property type="entry name" value="FAD/NAD-bd_sf"/>
</dbReference>
<evidence type="ECO:0000313" key="1">
    <source>
        <dbReference type="EMBL" id="TDE94160.1"/>
    </source>
</evidence>
<dbReference type="InterPro" id="IPR005288">
    <property type="entry name" value="NadB"/>
</dbReference>
<name>A0ABY2E3I3_9MICO</name>